<dbReference type="RefSeq" id="XP_013424917.1">
    <property type="nucleotide sequence ID" value="XM_013569463.1"/>
</dbReference>
<gene>
    <name evidence="2" type="ORF">M436DRAFT_66081</name>
</gene>
<dbReference type="OrthoDB" id="417678at2759"/>
<dbReference type="InterPro" id="IPR007858">
    <property type="entry name" value="Dpy-30_motif"/>
</dbReference>
<dbReference type="AlphaFoldDB" id="A0A074WLN0"/>
<dbReference type="Pfam" id="PF05186">
    <property type="entry name" value="Dpy-30"/>
    <property type="match status" value="1"/>
</dbReference>
<dbReference type="HOGENOM" id="CLU_1119967_0_0_1"/>
<proteinExistence type="predicted"/>
<dbReference type="Gene3D" id="1.20.890.10">
    <property type="entry name" value="cAMP-dependent protein kinase regulatory subunit, dimerization-anchoring domain"/>
    <property type="match status" value="1"/>
</dbReference>
<evidence type="ECO:0000256" key="1">
    <source>
        <dbReference type="SAM" id="MobiDB-lite"/>
    </source>
</evidence>
<organism evidence="2 3">
    <name type="scientific">Aureobasidium namibiae CBS 147.97</name>
    <dbReference type="NCBI Taxonomy" id="1043004"/>
    <lineage>
        <taxon>Eukaryota</taxon>
        <taxon>Fungi</taxon>
        <taxon>Dikarya</taxon>
        <taxon>Ascomycota</taxon>
        <taxon>Pezizomycotina</taxon>
        <taxon>Dothideomycetes</taxon>
        <taxon>Dothideomycetidae</taxon>
        <taxon>Dothideales</taxon>
        <taxon>Saccotheciaceae</taxon>
        <taxon>Aureobasidium</taxon>
    </lineage>
</organism>
<evidence type="ECO:0000313" key="3">
    <source>
        <dbReference type="Proteomes" id="UP000027730"/>
    </source>
</evidence>
<dbReference type="Proteomes" id="UP000027730">
    <property type="component" value="Unassembled WGS sequence"/>
</dbReference>
<name>A0A074WLN0_9PEZI</name>
<protein>
    <submittedName>
        <fullName evidence="2">Uncharacterized protein</fullName>
    </submittedName>
</protein>
<reference evidence="2 3" key="1">
    <citation type="journal article" date="2014" name="BMC Genomics">
        <title>Genome sequencing of four Aureobasidium pullulans varieties: biotechnological potential, stress tolerance, and description of new species.</title>
        <authorList>
            <person name="Gostin Ar C."/>
            <person name="Ohm R.A."/>
            <person name="Kogej T."/>
            <person name="Sonjak S."/>
            <person name="Turk M."/>
            <person name="Zajc J."/>
            <person name="Zalar P."/>
            <person name="Grube M."/>
            <person name="Sun H."/>
            <person name="Han J."/>
            <person name="Sharma A."/>
            <person name="Chiniquy J."/>
            <person name="Ngan C.Y."/>
            <person name="Lipzen A."/>
            <person name="Barry K."/>
            <person name="Grigoriev I.V."/>
            <person name="Gunde-Cimerman N."/>
        </authorList>
    </citation>
    <scope>NUCLEOTIDE SEQUENCE [LARGE SCALE GENOMIC DNA]</scope>
    <source>
        <strain evidence="2 3">CBS 147.97</strain>
    </source>
</reference>
<dbReference type="EMBL" id="KL584716">
    <property type="protein sequence ID" value="KEQ70672.1"/>
    <property type="molecule type" value="Genomic_DNA"/>
</dbReference>
<dbReference type="STRING" id="1043004.A0A074WLN0"/>
<accession>A0A074WLN0</accession>
<keyword evidence="3" id="KW-1185">Reference proteome</keyword>
<feature type="region of interest" description="Disordered" evidence="1">
    <location>
        <begin position="87"/>
        <end position="124"/>
    </location>
</feature>
<sequence length="248" mass="26763">MSIYECTTTTTWVLSSADSKVAMSVPSEGKLAVKVSASIVTNFGHSENNVRHATPVDHQAQFARDATLASHLNDVVARCLRPATTLPLGAPPPPAPAGPSTGPSTDPTVNGPVSVTPADTAHSTHHPIPLKYEVIVDPASAPNVSPEQAYQHGAPVRRYLNEHIVPPLLAGLRLLKDHEPNKPLKALGEYFLTGHDNISGCERVPFHRESVAVIVMEASKYVAMFMPENPKKWYGNYLLARSAELEED</sequence>
<dbReference type="GeneID" id="25413988"/>
<evidence type="ECO:0000313" key="2">
    <source>
        <dbReference type="EMBL" id="KEQ70672.1"/>
    </source>
</evidence>